<sequence length="360" mass="40350">MCKLVSPNQVSFVPGRQISDNILIAQEVLHRFHRARGKTEYVAWKIDLSKAYDRFKWSFIEQTLAEVGIGETPLQLIMSCVKNVSYKFILNGELTESFKPQRGVRQGDPLSPYLFVLCMEKLSHIIAARVLKKEWKAVRAARSGHLISHLFFADDLILFGEASAQQAMVLKNSLEEFCELFGQQVNFEKSLLYISANTKSGLVDQIELTCGATRSADMRNYLGVPLVQGRVTKATYKGLLVLRGVGFSGVEPDPMRGVGISSIWGDDMIVRTGWNIKKLLQALLPEAVKQIISIHVDVEGNLPDTCIWGPTLNGVFSVKTAYELSVRFNEVPGSPWNFIWNLKIPPRVKCSLGFSLKKRS</sequence>
<keyword evidence="3" id="KW-1185">Reference proteome</keyword>
<dbReference type="Proteomes" id="UP001054821">
    <property type="component" value="Chromosome 6"/>
</dbReference>
<proteinExistence type="predicted"/>
<name>A0AAD4VJF1_PRUDU</name>
<dbReference type="InterPro" id="IPR043502">
    <property type="entry name" value="DNA/RNA_pol_sf"/>
</dbReference>
<dbReference type="Pfam" id="PF00078">
    <property type="entry name" value="RVT_1"/>
    <property type="match status" value="1"/>
</dbReference>
<dbReference type="PROSITE" id="PS50878">
    <property type="entry name" value="RT_POL"/>
    <property type="match status" value="1"/>
</dbReference>
<evidence type="ECO:0000313" key="3">
    <source>
        <dbReference type="Proteomes" id="UP001054821"/>
    </source>
</evidence>
<dbReference type="CDD" id="cd01650">
    <property type="entry name" value="RT_nLTR_like"/>
    <property type="match status" value="1"/>
</dbReference>
<gene>
    <name evidence="2" type="ORF">L3X38_034109</name>
</gene>
<reference evidence="2 3" key="1">
    <citation type="journal article" date="2022" name="G3 (Bethesda)">
        <title>Whole-genome sequence and methylome profiling of the almond [Prunus dulcis (Mill.) D.A. Webb] cultivar 'Nonpareil'.</title>
        <authorList>
            <person name="D'Amico-Willman K.M."/>
            <person name="Ouma W.Z."/>
            <person name="Meulia T."/>
            <person name="Sideli G.M."/>
            <person name="Gradziel T.M."/>
            <person name="Fresnedo-Ramirez J."/>
        </authorList>
    </citation>
    <scope>NUCLEOTIDE SEQUENCE [LARGE SCALE GENOMIC DNA]</scope>
    <source>
        <strain evidence="2">Clone GOH B32 T37-40</strain>
    </source>
</reference>
<accession>A0AAD4VJF1</accession>
<feature type="domain" description="Reverse transcriptase" evidence="1">
    <location>
        <begin position="1"/>
        <end position="226"/>
    </location>
</feature>
<comment type="caution">
    <text evidence="2">The sequence shown here is derived from an EMBL/GenBank/DDBJ whole genome shotgun (WGS) entry which is preliminary data.</text>
</comment>
<dbReference type="InterPro" id="IPR000477">
    <property type="entry name" value="RT_dom"/>
</dbReference>
<dbReference type="AlphaFoldDB" id="A0AAD4VJF1"/>
<evidence type="ECO:0000259" key="1">
    <source>
        <dbReference type="PROSITE" id="PS50878"/>
    </source>
</evidence>
<dbReference type="PANTHER" id="PTHR31635:SF196">
    <property type="entry name" value="REVERSE TRANSCRIPTASE DOMAIN-CONTAINING PROTEIN-RELATED"/>
    <property type="match status" value="1"/>
</dbReference>
<dbReference type="EMBL" id="JAJFAZ020000006">
    <property type="protein sequence ID" value="KAI5325036.1"/>
    <property type="molecule type" value="Genomic_DNA"/>
</dbReference>
<organism evidence="2 3">
    <name type="scientific">Prunus dulcis</name>
    <name type="common">Almond</name>
    <name type="synonym">Amygdalus dulcis</name>
    <dbReference type="NCBI Taxonomy" id="3755"/>
    <lineage>
        <taxon>Eukaryota</taxon>
        <taxon>Viridiplantae</taxon>
        <taxon>Streptophyta</taxon>
        <taxon>Embryophyta</taxon>
        <taxon>Tracheophyta</taxon>
        <taxon>Spermatophyta</taxon>
        <taxon>Magnoliopsida</taxon>
        <taxon>eudicotyledons</taxon>
        <taxon>Gunneridae</taxon>
        <taxon>Pentapetalae</taxon>
        <taxon>rosids</taxon>
        <taxon>fabids</taxon>
        <taxon>Rosales</taxon>
        <taxon>Rosaceae</taxon>
        <taxon>Amygdaloideae</taxon>
        <taxon>Amygdaleae</taxon>
        <taxon>Prunus</taxon>
    </lineage>
</organism>
<dbReference type="PANTHER" id="PTHR31635">
    <property type="entry name" value="REVERSE TRANSCRIPTASE DOMAIN-CONTAINING PROTEIN-RELATED"/>
    <property type="match status" value="1"/>
</dbReference>
<evidence type="ECO:0000313" key="2">
    <source>
        <dbReference type="EMBL" id="KAI5325036.1"/>
    </source>
</evidence>
<protein>
    <recommendedName>
        <fullName evidence="1">Reverse transcriptase domain-containing protein</fullName>
    </recommendedName>
</protein>
<dbReference type="SUPFAM" id="SSF56672">
    <property type="entry name" value="DNA/RNA polymerases"/>
    <property type="match status" value="1"/>
</dbReference>